<dbReference type="PANTHER" id="PTHR44436">
    <property type="entry name" value="F-BOX/WD REPEAT-CONTAINING PROTEIN 2"/>
    <property type="match status" value="1"/>
</dbReference>
<dbReference type="Gene3D" id="2.130.10.10">
    <property type="entry name" value="YVTN repeat-like/Quinoprotein amine dehydrogenase"/>
    <property type="match status" value="7"/>
</dbReference>
<dbReference type="PANTHER" id="PTHR44436:SF1">
    <property type="entry name" value="F-BOX_WD REPEAT-CONTAINING PROTEIN 2"/>
    <property type="match status" value="1"/>
</dbReference>
<protein>
    <recommendedName>
        <fullName evidence="9">WD40 repeat-containing protein</fullName>
    </recommendedName>
</protein>
<proteinExistence type="predicted"/>
<evidence type="ECO:0000256" key="1">
    <source>
        <dbReference type="ARBA" id="ARBA00022574"/>
    </source>
</evidence>
<dbReference type="PROSITE" id="PS00678">
    <property type="entry name" value="WD_REPEATS_1"/>
    <property type="match status" value="8"/>
</dbReference>
<feature type="repeat" description="WD" evidence="3">
    <location>
        <begin position="832"/>
        <end position="873"/>
    </location>
</feature>
<feature type="repeat" description="WD" evidence="3">
    <location>
        <begin position="1043"/>
        <end position="1084"/>
    </location>
</feature>
<feature type="repeat" description="WD" evidence="3">
    <location>
        <begin position="922"/>
        <end position="958"/>
    </location>
</feature>
<dbReference type="SUPFAM" id="SSF52540">
    <property type="entry name" value="P-loop containing nucleoside triphosphate hydrolases"/>
    <property type="match status" value="1"/>
</dbReference>
<name>A0A926V9U4_9CYAN</name>
<reference evidence="7" key="2">
    <citation type="submission" date="2020-08" db="EMBL/GenBank/DDBJ databases">
        <authorList>
            <person name="Chen M."/>
            <person name="Teng W."/>
            <person name="Zhao L."/>
            <person name="Hu C."/>
            <person name="Zhou Y."/>
            <person name="Han B."/>
            <person name="Song L."/>
            <person name="Shu W."/>
        </authorList>
    </citation>
    <scope>NUCLEOTIDE SEQUENCE</scope>
    <source>
        <strain evidence="7">FACHB-1375</strain>
    </source>
</reference>
<dbReference type="PRINTS" id="PR00364">
    <property type="entry name" value="DISEASERSIST"/>
</dbReference>
<dbReference type="Pfam" id="PF00931">
    <property type="entry name" value="NB-ARC"/>
    <property type="match status" value="1"/>
</dbReference>
<evidence type="ECO:0000256" key="4">
    <source>
        <dbReference type="SAM" id="MobiDB-lite"/>
    </source>
</evidence>
<keyword evidence="1 3" id="KW-0853">WD repeat</keyword>
<evidence type="ECO:0000256" key="3">
    <source>
        <dbReference type="PROSITE-ProRule" id="PRU00221"/>
    </source>
</evidence>
<feature type="domain" description="NB-ARC" evidence="5">
    <location>
        <begin position="167"/>
        <end position="265"/>
    </location>
</feature>
<evidence type="ECO:0000259" key="6">
    <source>
        <dbReference type="Pfam" id="PF26355"/>
    </source>
</evidence>
<dbReference type="InterPro" id="IPR019775">
    <property type="entry name" value="WD40_repeat_CS"/>
</dbReference>
<reference evidence="7" key="1">
    <citation type="journal article" date="2015" name="ISME J.">
        <title>Draft Genome Sequence of Streptomyces incarnatus NRRL8089, which Produces the Nucleoside Antibiotic Sinefungin.</title>
        <authorList>
            <person name="Oshima K."/>
            <person name="Hattori M."/>
            <person name="Shimizu H."/>
            <person name="Fukuda K."/>
            <person name="Nemoto M."/>
            <person name="Inagaki K."/>
            <person name="Tamura T."/>
        </authorList>
    </citation>
    <scope>NUCLEOTIDE SEQUENCE</scope>
    <source>
        <strain evidence="7">FACHB-1375</strain>
    </source>
</reference>
<feature type="compositionally biased region" description="Low complexity" evidence="4">
    <location>
        <begin position="97"/>
        <end position="107"/>
    </location>
</feature>
<feature type="repeat" description="WD" evidence="3">
    <location>
        <begin position="1126"/>
        <end position="1167"/>
    </location>
</feature>
<feature type="repeat" description="WD" evidence="3">
    <location>
        <begin position="959"/>
        <end position="1000"/>
    </location>
</feature>
<feature type="repeat" description="WD" evidence="3">
    <location>
        <begin position="706"/>
        <end position="747"/>
    </location>
</feature>
<feature type="repeat" description="WD" evidence="3">
    <location>
        <begin position="1085"/>
        <end position="1125"/>
    </location>
</feature>
<dbReference type="SUPFAM" id="SSF141571">
    <property type="entry name" value="Pentapeptide repeat-like"/>
    <property type="match status" value="1"/>
</dbReference>
<dbReference type="SUPFAM" id="SSF50965">
    <property type="entry name" value="Galactose oxidase, central domain"/>
    <property type="match status" value="1"/>
</dbReference>
<feature type="domain" description="vWA-MoxR associated protein N-terminal HTH" evidence="6">
    <location>
        <begin position="1"/>
        <end position="79"/>
    </location>
</feature>
<comment type="caution">
    <text evidence="7">The sequence shown here is derived from an EMBL/GenBank/DDBJ whole genome shotgun (WGS) entry which is preliminary data.</text>
</comment>
<dbReference type="InterPro" id="IPR036322">
    <property type="entry name" value="WD40_repeat_dom_sf"/>
</dbReference>
<gene>
    <name evidence="7" type="ORF">H6G03_01755</name>
</gene>
<dbReference type="InterPro" id="IPR002182">
    <property type="entry name" value="NB-ARC"/>
</dbReference>
<feature type="repeat" description="WD" evidence="3">
    <location>
        <begin position="874"/>
        <end position="915"/>
    </location>
</feature>
<dbReference type="InterPro" id="IPR015943">
    <property type="entry name" value="WD40/YVTN_repeat-like_dom_sf"/>
</dbReference>
<dbReference type="SMART" id="SM00320">
    <property type="entry name" value="WD40"/>
    <property type="match status" value="14"/>
</dbReference>
<dbReference type="EMBL" id="JACJPW010000003">
    <property type="protein sequence ID" value="MBD2179846.1"/>
    <property type="molecule type" value="Genomic_DNA"/>
</dbReference>
<dbReference type="Proteomes" id="UP000641646">
    <property type="component" value="Unassembled WGS sequence"/>
</dbReference>
<sequence length="1242" mass="138452">MTVEEALAIVETVLDHKSLSTIQELVFRESWQGRSYQEMAKSYAYDAAYLKDSGYKLWQMLSKAFGQKVSKNNLSSVLKLYVRQLKDAEQNIGRGVTPVSVTSATPTDPKSNVDRPENSIFITGAKLDCGAGAIAQTLGNQMAQTNRDWGDAIDVSVFYGRSAELLQLEQWILKERCRLVALLGMGGIGKTALSVKLAERIQGHFDFVIWRSLRNAPPIQEILADLIQFLSNQQEINLPERVETRITLSIEYLRLYRCLIVLDNWETILCGSDISSNTLRERAGRYREGYEDYGQLLRCVGETCHQSTVILTSREKPIGFSSKEGENLPIRSFPMPGLKVTEARELFQAKGSFSGSEEEWKLLIQHYGGNPLALKMVAAAVRDIFDSNISKILEYLNNGTLVFEDIRDLLEQHFKRLPDVEKEVMYWLAIARETTSIKKLQEEILLAASKQKVIEALQFLVGRSLIEKNADGFTQQPVVMQYVTEKFIDCICEEITEARAKQNLEEISLFRNHPIIEAQAKDYVRETQIRLILKPIKEKLLSTFKSNTLLEQHLAQILTNLRGKPDIEIGYAGGNIINLLRQMQTDLSSYDFSDLTIWEAYLVDVNLHYVNFQNSNLAKSVFAETLGSILSVQFSPDGQLFAMGDTNGEIHLWQVRDGKHLLTCKKHNSWVWSIAFSPDGQILASCSFDETVKLWDIRNGQCLKTLRGHIHCIWSVAFSPPSDILASAGDDRTVKLWDINTGKCIKTLEGHTHIINAIAFNPEGTMLASGSNDETIKLWDIATHKCLKTLHGHTSKIWSVAFSPDGKILASGSSDRTVKLWDVANGNCLKTLQGHHNWILSVAFDPQGKILATGSEDGTVKLWDIDTGKCFKTLQGHPDRVWSVAFHPDSQILATGGDGRIIKLWNVATYQCFKTLQGQLGNTIWSLSFSPNSFILASGGEDGMVRLWDIQAGKCLKTFPTHTNCIWSVAFSPDSQTLVSGGADCTPKLWDFSTGQCQITNENHAHHIRTVAFSPDGKIFATGSEDYTVKVWDVLTRQCRNTFEGHTDLVLSIAFSPDGRIVATSSGDRTVKLWDVSSAQCLKTLEKHSCFVFSIDFHQNGWMLAANDKNTVKLWDISTGECVKVLVGHSDRVRCLAFSPDGQILASAGEDNTIRCWDVNTGQCFAILEGHSNFVLSVDFSLDSQILASGSQDETIKLWNVTTGECLKTLRSPRAYEGMKISGVAGLTEATVATLKMLGAQG</sequence>
<dbReference type="Pfam" id="PF25173">
    <property type="entry name" value="Beta-prop_WDR3_1st"/>
    <property type="match status" value="1"/>
</dbReference>
<dbReference type="Pfam" id="PF26355">
    <property type="entry name" value="HTH_VMAP-M9"/>
    <property type="match status" value="1"/>
</dbReference>
<dbReference type="Gene3D" id="3.40.50.300">
    <property type="entry name" value="P-loop containing nucleotide triphosphate hydrolases"/>
    <property type="match status" value="1"/>
</dbReference>
<evidence type="ECO:0000313" key="8">
    <source>
        <dbReference type="Proteomes" id="UP000641646"/>
    </source>
</evidence>
<dbReference type="PROSITE" id="PS50082">
    <property type="entry name" value="WD_REPEATS_2"/>
    <property type="match status" value="14"/>
</dbReference>
<dbReference type="InterPro" id="IPR042627">
    <property type="entry name" value="FBXW2"/>
</dbReference>
<keyword evidence="2" id="KW-0677">Repeat</keyword>
<dbReference type="SUPFAM" id="SSF50978">
    <property type="entry name" value="WD40 repeat-like"/>
    <property type="match status" value="2"/>
</dbReference>
<dbReference type="InterPro" id="IPR058651">
    <property type="entry name" value="HTH_VMAP-M9"/>
</dbReference>
<feature type="repeat" description="WD" evidence="3">
    <location>
        <begin position="1168"/>
        <end position="1209"/>
    </location>
</feature>
<feature type="repeat" description="WD" evidence="3">
    <location>
        <begin position="1001"/>
        <end position="1042"/>
    </location>
</feature>
<dbReference type="InterPro" id="IPR001680">
    <property type="entry name" value="WD40_rpt"/>
</dbReference>
<evidence type="ECO:0000313" key="7">
    <source>
        <dbReference type="EMBL" id="MBD2179846.1"/>
    </source>
</evidence>
<accession>A0A926V9U4</accession>
<dbReference type="GO" id="GO:0043531">
    <property type="term" value="F:ADP binding"/>
    <property type="evidence" value="ECO:0007669"/>
    <property type="project" value="InterPro"/>
</dbReference>
<feature type="repeat" description="WD" evidence="3">
    <location>
        <begin position="622"/>
        <end position="663"/>
    </location>
</feature>
<dbReference type="InterPro" id="IPR011043">
    <property type="entry name" value="Gal_Oxase/kelch_b-propeller"/>
</dbReference>
<dbReference type="CDD" id="cd00200">
    <property type="entry name" value="WD40"/>
    <property type="match status" value="2"/>
</dbReference>
<dbReference type="RefSeq" id="WP_190461457.1">
    <property type="nucleotide sequence ID" value="NZ_JACJPW010000003.1"/>
</dbReference>
<dbReference type="InterPro" id="IPR020472">
    <property type="entry name" value="WD40_PAC1"/>
</dbReference>
<evidence type="ECO:0008006" key="9">
    <source>
        <dbReference type="Google" id="ProtNLM"/>
    </source>
</evidence>
<dbReference type="InterPro" id="IPR027417">
    <property type="entry name" value="P-loop_NTPase"/>
</dbReference>
<feature type="repeat" description="WD" evidence="3">
    <location>
        <begin position="790"/>
        <end position="831"/>
    </location>
</feature>
<feature type="repeat" description="WD" evidence="3">
    <location>
        <begin position="748"/>
        <end position="789"/>
    </location>
</feature>
<feature type="repeat" description="WD" evidence="3">
    <location>
        <begin position="664"/>
        <end position="705"/>
    </location>
</feature>
<keyword evidence="8" id="KW-1185">Reference proteome</keyword>
<organism evidence="7 8">
    <name type="scientific">Aerosakkonema funiforme FACHB-1375</name>
    <dbReference type="NCBI Taxonomy" id="2949571"/>
    <lineage>
        <taxon>Bacteria</taxon>
        <taxon>Bacillati</taxon>
        <taxon>Cyanobacteriota</taxon>
        <taxon>Cyanophyceae</taxon>
        <taxon>Oscillatoriophycideae</taxon>
        <taxon>Aerosakkonematales</taxon>
        <taxon>Aerosakkonemataceae</taxon>
        <taxon>Aerosakkonema</taxon>
    </lineage>
</organism>
<feature type="region of interest" description="Disordered" evidence="4">
    <location>
        <begin position="97"/>
        <end position="116"/>
    </location>
</feature>
<evidence type="ECO:0000259" key="5">
    <source>
        <dbReference type="Pfam" id="PF00931"/>
    </source>
</evidence>
<dbReference type="Pfam" id="PF00400">
    <property type="entry name" value="WD40"/>
    <property type="match status" value="10"/>
</dbReference>
<dbReference type="PROSITE" id="PS50294">
    <property type="entry name" value="WD_REPEATS_REGION"/>
    <property type="match status" value="12"/>
</dbReference>
<dbReference type="PRINTS" id="PR00320">
    <property type="entry name" value="GPROTEINBRPT"/>
</dbReference>
<evidence type="ECO:0000256" key="2">
    <source>
        <dbReference type="ARBA" id="ARBA00022737"/>
    </source>
</evidence>
<dbReference type="AlphaFoldDB" id="A0A926V9U4"/>